<dbReference type="InterPro" id="IPR041698">
    <property type="entry name" value="Methyltransf_25"/>
</dbReference>
<dbReference type="SUPFAM" id="SSF53335">
    <property type="entry name" value="S-adenosyl-L-methionine-dependent methyltransferases"/>
    <property type="match status" value="1"/>
</dbReference>
<keyword evidence="2" id="KW-0830">Ubiquinone</keyword>
<dbReference type="EMBL" id="FQZV01000078">
    <property type="protein sequence ID" value="SHK13645.1"/>
    <property type="molecule type" value="Genomic_DNA"/>
</dbReference>
<keyword evidence="3" id="KW-1185">Reference proteome</keyword>
<dbReference type="CDD" id="cd02440">
    <property type="entry name" value="AdoMet_MTases"/>
    <property type="match status" value="1"/>
</dbReference>
<proteinExistence type="predicted"/>
<evidence type="ECO:0000259" key="1">
    <source>
        <dbReference type="Pfam" id="PF13649"/>
    </source>
</evidence>
<dbReference type="GO" id="GO:0008168">
    <property type="term" value="F:methyltransferase activity"/>
    <property type="evidence" value="ECO:0007669"/>
    <property type="project" value="UniProtKB-KW"/>
</dbReference>
<evidence type="ECO:0000313" key="2">
    <source>
        <dbReference type="EMBL" id="SHK13645.1"/>
    </source>
</evidence>
<organism evidence="2 3">
    <name type="scientific">Geosporobacter subterraneus DSM 17957</name>
    <dbReference type="NCBI Taxonomy" id="1121919"/>
    <lineage>
        <taxon>Bacteria</taxon>
        <taxon>Bacillati</taxon>
        <taxon>Bacillota</taxon>
        <taxon>Clostridia</taxon>
        <taxon>Peptostreptococcales</taxon>
        <taxon>Thermotaleaceae</taxon>
        <taxon>Geosporobacter</taxon>
    </lineage>
</organism>
<reference evidence="3" key="1">
    <citation type="submission" date="2016-11" db="EMBL/GenBank/DDBJ databases">
        <authorList>
            <person name="Varghese N."/>
            <person name="Submissions S."/>
        </authorList>
    </citation>
    <scope>NUCLEOTIDE SEQUENCE [LARGE SCALE GENOMIC DNA]</scope>
    <source>
        <strain evidence="3">DSM 17957</strain>
    </source>
</reference>
<evidence type="ECO:0000313" key="3">
    <source>
        <dbReference type="Proteomes" id="UP000184536"/>
    </source>
</evidence>
<keyword evidence="2" id="KW-0808">Transferase</keyword>
<dbReference type="OrthoDB" id="9791837at2"/>
<dbReference type="GO" id="GO:0032259">
    <property type="term" value="P:methylation"/>
    <property type="evidence" value="ECO:0007669"/>
    <property type="project" value="UniProtKB-KW"/>
</dbReference>
<dbReference type="AlphaFoldDB" id="A0A1M6Q075"/>
<protein>
    <submittedName>
        <fullName evidence="2">Ubiquinone/menaquinone biosynthesis C-methylase UbiE</fullName>
    </submittedName>
</protein>
<dbReference type="Proteomes" id="UP000184536">
    <property type="component" value="Unassembled WGS sequence"/>
</dbReference>
<accession>A0A1M6Q075</accession>
<dbReference type="InterPro" id="IPR029063">
    <property type="entry name" value="SAM-dependent_MTases_sf"/>
</dbReference>
<gene>
    <name evidence="2" type="ORF">SAMN02745975_03732</name>
</gene>
<dbReference type="STRING" id="1121919.SAMN02745975_03732"/>
<dbReference type="PANTHER" id="PTHR43591">
    <property type="entry name" value="METHYLTRANSFERASE"/>
    <property type="match status" value="1"/>
</dbReference>
<dbReference type="Pfam" id="PF13649">
    <property type="entry name" value="Methyltransf_25"/>
    <property type="match status" value="1"/>
</dbReference>
<keyword evidence="2" id="KW-0489">Methyltransferase</keyword>
<name>A0A1M6Q075_9FIRM</name>
<feature type="domain" description="Methyltransferase" evidence="1">
    <location>
        <begin position="49"/>
        <end position="145"/>
    </location>
</feature>
<sequence length="218" mass="24872">MTKNTRFIPALKFDWLTRFFDPVMKLTMSEKKFKKALLLQADIKDNETILDFGCGTATLTIMAKKEAPKATIYGADVDPNVLKIAKNKVENSGCEISLRPYDGISLPYKGQTFDKVLSSLVFHHLTRSQKEIVLKEIYRILKFGGELHIADFGRAKNIFMRGMFLIIQIFDGFINTSDNIKGLLPEIIREAGFDKVIEHKRIMTMFGTISLYRAIKLL</sequence>
<dbReference type="Gene3D" id="3.40.50.150">
    <property type="entry name" value="Vaccinia Virus protein VP39"/>
    <property type="match status" value="1"/>
</dbReference>
<dbReference type="RefSeq" id="WP_110942683.1">
    <property type="nucleotide sequence ID" value="NZ_FQZV01000078.1"/>
</dbReference>